<dbReference type="InterPro" id="IPR041561">
    <property type="entry name" value="PglD_N"/>
</dbReference>
<dbReference type="InterPro" id="IPR050179">
    <property type="entry name" value="Trans_hexapeptide_repeat"/>
</dbReference>
<protein>
    <submittedName>
        <fullName evidence="3">Sugar O-acyltransferase (Sialic acid O-acetyltransferase NeuD family)</fullName>
    </submittedName>
</protein>
<dbReference type="Proteomes" id="UP000266906">
    <property type="component" value="Unassembled WGS sequence"/>
</dbReference>
<dbReference type="Pfam" id="PF17836">
    <property type="entry name" value="PglD_N"/>
    <property type="match status" value="1"/>
</dbReference>
<evidence type="ECO:0000313" key="3">
    <source>
        <dbReference type="EMBL" id="RPE35677.1"/>
    </source>
</evidence>
<accession>A0A3N4S542</accession>
<organism evidence="3 4">
    <name type="scientific">Kitasatospora cineracea</name>
    <dbReference type="NCBI Taxonomy" id="88074"/>
    <lineage>
        <taxon>Bacteria</taxon>
        <taxon>Bacillati</taxon>
        <taxon>Actinomycetota</taxon>
        <taxon>Actinomycetes</taxon>
        <taxon>Kitasatosporales</taxon>
        <taxon>Streptomycetaceae</taxon>
        <taxon>Kitasatospora</taxon>
    </lineage>
</organism>
<sequence length="206" mass="20551">MVWIAGAGGVGREALDVALAAGVEVAGFLDDRLAGGLVRGLPVRKPVELPSGAPYLIGIADPAVRARLAAVLDAAGGHPVTLVHPRAIIAPETELAPGCLVMGGAHVSSSVRLGPHSQVHYNATVGHDTRLGARVTVYPGANVSGAVHLEDDSTVGSGAVVLQGRTVGRAAFVGAAATVTRDVPPATTVVGTPARPLARTSPEGVA</sequence>
<feature type="site" description="Increases basicity of active site His" evidence="1">
    <location>
        <position position="128"/>
    </location>
</feature>
<reference evidence="3 4" key="1">
    <citation type="submission" date="2018-11" db="EMBL/GenBank/DDBJ databases">
        <title>Sequencing the genomes of 1000 actinobacteria strains.</title>
        <authorList>
            <person name="Klenk H.-P."/>
        </authorList>
    </citation>
    <scope>NUCLEOTIDE SEQUENCE [LARGE SCALE GENOMIC DNA]</scope>
    <source>
        <strain evidence="3 4">DSM 44781</strain>
    </source>
</reference>
<feature type="active site" description="Proton acceptor" evidence="1">
    <location>
        <position position="127"/>
    </location>
</feature>
<dbReference type="EMBL" id="RKQG01000001">
    <property type="protein sequence ID" value="RPE35677.1"/>
    <property type="molecule type" value="Genomic_DNA"/>
</dbReference>
<comment type="caution">
    <text evidence="3">The sequence shown here is derived from an EMBL/GenBank/DDBJ whole genome shotgun (WGS) entry which is preliminary data.</text>
</comment>
<dbReference type="RefSeq" id="WP_123819030.1">
    <property type="nucleotide sequence ID" value="NZ_JBEYIY010000046.1"/>
</dbReference>
<proteinExistence type="predicted"/>
<keyword evidence="4" id="KW-1185">Reference proteome</keyword>
<dbReference type="NCBIfam" id="TIGR03570">
    <property type="entry name" value="NeuD_NnaD"/>
    <property type="match status" value="1"/>
</dbReference>
<dbReference type="AlphaFoldDB" id="A0A3N4S542"/>
<evidence type="ECO:0000256" key="1">
    <source>
        <dbReference type="PIRSR" id="PIRSR620019-1"/>
    </source>
</evidence>
<dbReference type="Gene3D" id="3.40.50.20">
    <property type="match status" value="1"/>
</dbReference>
<dbReference type="InterPro" id="IPR020019">
    <property type="entry name" value="AcTrfase_PglD-like"/>
</dbReference>
<dbReference type="PANTHER" id="PTHR43300:SF7">
    <property type="entry name" value="UDP-N-ACETYLBACILLOSAMINE N-ACETYLTRANSFERASE"/>
    <property type="match status" value="1"/>
</dbReference>
<dbReference type="SUPFAM" id="SSF51161">
    <property type="entry name" value="Trimeric LpxA-like enzymes"/>
    <property type="match status" value="1"/>
</dbReference>
<evidence type="ECO:0000313" key="4">
    <source>
        <dbReference type="Proteomes" id="UP000266906"/>
    </source>
</evidence>
<name>A0A3N4S542_9ACTN</name>
<dbReference type="Gene3D" id="2.160.10.10">
    <property type="entry name" value="Hexapeptide repeat proteins"/>
    <property type="match status" value="1"/>
</dbReference>
<evidence type="ECO:0000259" key="2">
    <source>
        <dbReference type="Pfam" id="PF17836"/>
    </source>
</evidence>
<gene>
    <name evidence="3" type="ORF">EDD38_4031</name>
</gene>
<dbReference type="CDD" id="cd03360">
    <property type="entry name" value="LbH_AT_putative"/>
    <property type="match status" value="1"/>
</dbReference>
<feature type="domain" description="PglD N-terminal" evidence="2">
    <location>
        <begin position="3"/>
        <end position="70"/>
    </location>
</feature>
<dbReference type="PANTHER" id="PTHR43300">
    <property type="entry name" value="ACETYLTRANSFERASE"/>
    <property type="match status" value="1"/>
</dbReference>
<dbReference type="InterPro" id="IPR011004">
    <property type="entry name" value="Trimer_LpxA-like_sf"/>
</dbReference>